<dbReference type="InterPro" id="IPR016167">
    <property type="entry name" value="FAD-bd_PCMH_sub1"/>
</dbReference>
<evidence type="ECO:0000256" key="6">
    <source>
        <dbReference type="ARBA" id="ARBA00022946"/>
    </source>
</evidence>
<dbReference type="Gene3D" id="3.30.43.10">
    <property type="entry name" value="Uridine Diphospho-n-acetylenolpyruvylglucosamine Reductase, domain 2"/>
    <property type="match status" value="1"/>
</dbReference>
<dbReference type="InterPro" id="IPR017900">
    <property type="entry name" value="4Fe4S_Fe_S_CS"/>
</dbReference>
<dbReference type="Gene3D" id="1.10.45.10">
    <property type="entry name" value="Vanillyl-alcohol Oxidase, Chain A, domain 4"/>
    <property type="match status" value="1"/>
</dbReference>
<organism evidence="13 14">
    <name type="scientific">Niastella yeongjuensis</name>
    <dbReference type="NCBI Taxonomy" id="354355"/>
    <lineage>
        <taxon>Bacteria</taxon>
        <taxon>Pseudomonadati</taxon>
        <taxon>Bacteroidota</taxon>
        <taxon>Chitinophagia</taxon>
        <taxon>Chitinophagales</taxon>
        <taxon>Chitinophagaceae</taxon>
        <taxon>Niastella</taxon>
    </lineage>
</organism>
<evidence type="ECO:0000256" key="9">
    <source>
        <dbReference type="ARBA" id="ARBA00023014"/>
    </source>
</evidence>
<dbReference type="InterPro" id="IPR016164">
    <property type="entry name" value="FAD-linked_Oxase-like_C"/>
</dbReference>
<keyword evidence="6" id="KW-0809">Transit peptide</keyword>
<dbReference type="InterPro" id="IPR006094">
    <property type="entry name" value="Oxid_FAD_bind_N"/>
</dbReference>
<dbReference type="Pfam" id="PF01565">
    <property type="entry name" value="FAD_binding_4"/>
    <property type="match status" value="1"/>
</dbReference>
<dbReference type="GO" id="GO:0046872">
    <property type="term" value="F:metal ion binding"/>
    <property type="evidence" value="ECO:0007669"/>
    <property type="project" value="UniProtKB-KW"/>
</dbReference>
<reference evidence="14" key="1">
    <citation type="submission" date="2016-04" db="EMBL/GenBank/DDBJ databases">
        <authorList>
            <person name="Chen L."/>
            <person name="Zhuang W."/>
            <person name="Wang G."/>
        </authorList>
    </citation>
    <scope>NUCLEOTIDE SEQUENCE [LARGE SCALE GENOMIC DNA]</scope>
    <source>
        <strain evidence="14">17621</strain>
    </source>
</reference>
<evidence type="ECO:0000256" key="7">
    <source>
        <dbReference type="ARBA" id="ARBA00023002"/>
    </source>
</evidence>
<dbReference type="GO" id="GO:0051536">
    <property type="term" value="F:iron-sulfur cluster binding"/>
    <property type="evidence" value="ECO:0007669"/>
    <property type="project" value="UniProtKB-KW"/>
</dbReference>
<dbReference type="InterPro" id="IPR016166">
    <property type="entry name" value="FAD-bd_PCMH"/>
</dbReference>
<dbReference type="InterPro" id="IPR016169">
    <property type="entry name" value="FAD-bd_PCMH_sub2"/>
</dbReference>
<keyword evidence="8" id="KW-0408">Iron</keyword>
<dbReference type="GO" id="GO:0004458">
    <property type="term" value="F:D-lactate dehydrogenase (cytochrome) activity"/>
    <property type="evidence" value="ECO:0007669"/>
    <property type="project" value="UniProtKB-EC"/>
</dbReference>
<comment type="similarity">
    <text evidence="2">Belongs to the FAD-binding oxidoreductase/transferase type 4 family.</text>
</comment>
<dbReference type="Gene3D" id="3.30.465.10">
    <property type="match status" value="1"/>
</dbReference>
<dbReference type="InterPro" id="IPR036318">
    <property type="entry name" value="FAD-bd_PCMH-like_sf"/>
</dbReference>
<dbReference type="AlphaFoldDB" id="A0A1V9DYD1"/>
<keyword evidence="3" id="KW-0285">Flavoprotein</keyword>
<evidence type="ECO:0000256" key="8">
    <source>
        <dbReference type="ARBA" id="ARBA00023004"/>
    </source>
</evidence>
<keyword evidence="14" id="KW-1185">Reference proteome</keyword>
<dbReference type="SUPFAM" id="SSF46548">
    <property type="entry name" value="alpha-helical ferredoxin"/>
    <property type="match status" value="1"/>
</dbReference>
<dbReference type="GO" id="GO:0071949">
    <property type="term" value="F:FAD binding"/>
    <property type="evidence" value="ECO:0007669"/>
    <property type="project" value="InterPro"/>
</dbReference>
<dbReference type="SUPFAM" id="SSF55103">
    <property type="entry name" value="FAD-linked oxidases, C-terminal domain"/>
    <property type="match status" value="1"/>
</dbReference>
<comment type="cofactor">
    <cofactor evidence="1">
        <name>FAD</name>
        <dbReference type="ChEBI" id="CHEBI:57692"/>
    </cofactor>
</comment>
<keyword evidence="4" id="KW-0479">Metal-binding</keyword>
<keyword evidence="5" id="KW-0274">FAD</keyword>
<feature type="domain" description="4Fe-4S ferredoxin-type" evidence="11">
    <location>
        <begin position="529"/>
        <end position="560"/>
    </location>
</feature>
<dbReference type="PROSITE" id="PS00198">
    <property type="entry name" value="4FE4S_FER_1"/>
    <property type="match status" value="1"/>
</dbReference>
<sequence length="940" mass="103898">MTKEKQVQQALAAQFPADRLKTRPIDLHAYSSDASFYTLVPQAIVYPVNIEEVQLLFKLAKQHQTSLTFRTGGTSLSGQSVTEGILVDLSRNWPLIKAEQQGSAVRVQPGITGSRVNFFLKQYKKKIGPDPASINAAMMGGILSNNSSGMCCGVVNNSYHTLKHVKFVLPNGEVFDTENKDDYKRFETTQPQLAAGIVQLAQRVKNSPALSAKIRDKYKIKNTVGYSINAFLDYEHPLDILAHLLIGAEGTLAFIAEAVLNTIPDKPYKSTGLLFFASTAIACNAVPALRDSDAEALEFMDRAAIQSIEDLAGAPAFLKTLPANSAGILCEYQSDTAAGLQEKIARAAQYLDSLPITYKTEFTTDEYLQASYWKLRKGMYPSVAAVRQKGTSAMLEDIAVPIENLGNCVEDLQQLFIKYKYFDAIIFGHAKEGNLHFLVSQSIDTPEEVAVFGAFNDELAELVIKRYNGALKAEHGTGRQIAPYVETEWGTEGYTIMKELKALIDPDNILNPGVIINPDNTCHLKNLKPLPVVEEEVDKCVECGYCEHKCPSRHFTLTPRQRIVLRRSLSRLKKAGDTHTYNSILKDYAYDGLDTCAVDGMCATECPVAINTGELVKRLRKENHSKTGNAIAMQVAKNFGLVERLIKTGLRSGGLVNSVFGKKAMFKLTSGMRKIAPAFPLWPQQLTAPVTVKSQMPQQADVVYFVSCISRTMGRDMEKQESIVDVCRRLAEKANVRLLIPDNLTGTCCAQPFASKGFTPAYRFIVNKTIDTLWDWSKSGSLPIVLDITSCTHSLQTCRPYLSPENQQRFDQLQIIDSLQFATDILLPRLTITKKKDKAVFHPVCSLHKMNLNKNLLQLAEKTVEVPVIPNTAGCCGMAGDRGFYYPGLTAAATRAEVEEVNNAQVNDCYSTAKTCEMALAESSGRNYRSVLYLLDEVTQ</sequence>
<dbReference type="STRING" id="354355.SAMN05660816_02537"/>
<dbReference type="Pfam" id="PF02754">
    <property type="entry name" value="CCG"/>
    <property type="match status" value="2"/>
</dbReference>
<name>A0A1V9DYD1_9BACT</name>
<dbReference type="InterPro" id="IPR009051">
    <property type="entry name" value="Helical_ferredxn"/>
</dbReference>
<dbReference type="InterPro" id="IPR017896">
    <property type="entry name" value="4Fe4S_Fe-S-bd"/>
</dbReference>
<dbReference type="Pfam" id="PF02913">
    <property type="entry name" value="FAD-oxidase_C"/>
    <property type="match status" value="1"/>
</dbReference>
<evidence type="ECO:0000259" key="12">
    <source>
        <dbReference type="PROSITE" id="PS51387"/>
    </source>
</evidence>
<dbReference type="RefSeq" id="WP_081204872.1">
    <property type="nucleotide sequence ID" value="NZ_FOCZ01000004.1"/>
</dbReference>
<dbReference type="PROSITE" id="PS51379">
    <property type="entry name" value="4FE4S_FER_2"/>
    <property type="match status" value="1"/>
</dbReference>
<dbReference type="InterPro" id="IPR016171">
    <property type="entry name" value="Vanillyl_alc_oxidase_C-sub2"/>
</dbReference>
<dbReference type="Pfam" id="PF13183">
    <property type="entry name" value="Fer4_8"/>
    <property type="match status" value="1"/>
</dbReference>
<dbReference type="OrthoDB" id="9767256at2"/>
<dbReference type="SUPFAM" id="SSF56176">
    <property type="entry name" value="FAD-binding/transporter-associated domain-like"/>
    <property type="match status" value="1"/>
</dbReference>
<evidence type="ECO:0000313" key="14">
    <source>
        <dbReference type="Proteomes" id="UP000192610"/>
    </source>
</evidence>
<evidence type="ECO:0000259" key="11">
    <source>
        <dbReference type="PROSITE" id="PS51379"/>
    </source>
</evidence>
<dbReference type="InterPro" id="IPR004017">
    <property type="entry name" value="Cys_rich_dom"/>
</dbReference>
<comment type="caution">
    <text evidence="13">The sequence shown here is derived from an EMBL/GenBank/DDBJ whole genome shotgun (WGS) entry which is preliminary data.</text>
</comment>
<dbReference type="Gene3D" id="1.10.1060.10">
    <property type="entry name" value="Alpha-helical ferredoxin"/>
    <property type="match status" value="1"/>
</dbReference>
<dbReference type="EMBL" id="LVXG01000082">
    <property type="protein sequence ID" value="OQP38862.1"/>
    <property type="molecule type" value="Genomic_DNA"/>
</dbReference>
<keyword evidence="7" id="KW-0560">Oxidoreductase</keyword>
<accession>A0A1V9DYD1</accession>
<dbReference type="GO" id="GO:1903457">
    <property type="term" value="P:lactate catabolic process"/>
    <property type="evidence" value="ECO:0007669"/>
    <property type="project" value="TreeGrafter"/>
</dbReference>
<protein>
    <recommendedName>
        <fullName evidence="10">D-lactate dehydrogenase (cytochrome)</fullName>
        <ecNumber evidence="10">1.1.2.4</ecNumber>
    </recommendedName>
</protein>
<feature type="domain" description="FAD-binding PCMH-type" evidence="12">
    <location>
        <begin position="37"/>
        <end position="265"/>
    </location>
</feature>
<proteinExistence type="inferred from homology"/>
<evidence type="ECO:0000256" key="5">
    <source>
        <dbReference type="ARBA" id="ARBA00022827"/>
    </source>
</evidence>
<evidence type="ECO:0000256" key="4">
    <source>
        <dbReference type="ARBA" id="ARBA00022723"/>
    </source>
</evidence>
<evidence type="ECO:0000256" key="10">
    <source>
        <dbReference type="ARBA" id="ARBA00038897"/>
    </source>
</evidence>
<evidence type="ECO:0000313" key="13">
    <source>
        <dbReference type="EMBL" id="OQP38862.1"/>
    </source>
</evidence>
<dbReference type="GO" id="GO:0008720">
    <property type="term" value="F:D-lactate dehydrogenase (NAD+) activity"/>
    <property type="evidence" value="ECO:0007669"/>
    <property type="project" value="TreeGrafter"/>
</dbReference>
<evidence type="ECO:0000256" key="2">
    <source>
        <dbReference type="ARBA" id="ARBA00008000"/>
    </source>
</evidence>
<dbReference type="PANTHER" id="PTHR11748">
    <property type="entry name" value="D-LACTATE DEHYDROGENASE"/>
    <property type="match status" value="1"/>
</dbReference>
<dbReference type="Gene3D" id="3.30.70.2740">
    <property type="match status" value="1"/>
</dbReference>
<keyword evidence="9" id="KW-0411">Iron-sulfur</keyword>
<dbReference type="InterPro" id="IPR004113">
    <property type="entry name" value="FAD-bd_oxidored_4_C"/>
</dbReference>
<gene>
    <name evidence="13" type="ORF">A4H97_19325</name>
</gene>
<dbReference type="EC" id="1.1.2.4" evidence="10"/>
<evidence type="ECO:0000256" key="1">
    <source>
        <dbReference type="ARBA" id="ARBA00001974"/>
    </source>
</evidence>
<dbReference type="PANTHER" id="PTHR11748:SF111">
    <property type="entry name" value="D-LACTATE DEHYDROGENASE, MITOCHONDRIAL-RELATED"/>
    <property type="match status" value="1"/>
</dbReference>
<dbReference type="Proteomes" id="UP000192610">
    <property type="component" value="Unassembled WGS sequence"/>
</dbReference>
<dbReference type="PROSITE" id="PS51387">
    <property type="entry name" value="FAD_PCMH"/>
    <property type="match status" value="1"/>
</dbReference>
<evidence type="ECO:0000256" key="3">
    <source>
        <dbReference type="ARBA" id="ARBA00022630"/>
    </source>
</evidence>